<keyword evidence="3" id="KW-0472">Membrane</keyword>
<dbReference type="EMBL" id="MUJZ01016356">
    <property type="protein sequence ID" value="OTF80841.1"/>
    <property type="molecule type" value="Genomic_DNA"/>
</dbReference>
<feature type="domain" description="Brinker DNA-binding" evidence="5">
    <location>
        <begin position="8"/>
        <end position="54"/>
    </location>
</feature>
<protein>
    <submittedName>
        <fullName evidence="6">Uncharacterized protein</fullName>
    </submittedName>
</protein>
<evidence type="ECO:0000256" key="3">
    <source>
        <dbReference type="SAM" id="Phobius"/>
    </source>
</evidence>
<dbReference type="Gene3D" id="1.10.10.60">
    <property type="entry name" value="Homeodomain-like"/>
    <property type="match status" value="1"/>
</dbReference>
<evidence type="ECO:0000256" key="2">
    <source>
        <dbReference type="ARBA" id="ARBA00023242"/>
    </source>
</evidence>
<dbReference type="Gene3D" id="2.40.50.40">
    <property type="match status" value="1"/>
</dbReference>
<keyword evidence="3" id="KW-1133">Transmembrane helix</keyword>
<evidence type="ECO:0000313" key="7">
    <source>
        <dbReference type="Proteomes" id="UP000194236"/>
    </source>
</evidence>
<evidence type="ECO:0000259" key="5">
    <source>
        <dbReference type="Pfam" id="PF09607"/>
    </source>
</evidence>
<feature type="domain" description="Chromo shadow" evidence="4">
    <location>
        <begin position="224"/>
        <end position="261"/>
    </location>
</feature>
<keyword evidence="7" id="KW-1185">Reference proteome</keyword>
<evidence type="ECO:0000259" key="4">
    <source>
        <dbReference type="Pfam" id="PF01393"/>
    </source>
</evidence>
<dbReference type="InterPro" id="IPR016197">
    <property type="entry name" value="Chromo-like_dom_sf"/>
</dbReference>
<dbReference type="GO" id="GO:0005634">
    <property type="term" value="C:nucleus"/>
    <property type="evidence" value="ECO:0007669"/>
    <property type="project" value="UniProtKB-SubCell"/>
</dbReference>
<dbReference type="GO" id="GO:0005694">
    <property type="term" value="C:chromosome"/>
    <property type="evidence" value="ECO:0007669"/>
    <property type="project" value="UniProtKB-ARBA"/>
</dbReference>
<comment type="caution">
    <text evidence="6">The sequence shown here is derived from an EMBL/GenBank/DDBJ whole genome shotgun (WGS) entry which is preliminary data.</text>
</comment>
<dbReference type="SUPFAM" id="SSF54160">
    <property type="entry name" value="Chromo domain-like"/>
    <property type="match status" value="1"/>
</dbReference>
<dbReference type="Pfam" id="PF09607">
    <property type="entry name" value="BrkDBD"/>
    <property type="match status" value="1"/>
</dbReference>
<dbReference type="InterPro" id="IPR018586">
    <property type="entry name" value="Brinker_DNA-bd"/>
</dbReference>
<proteinExistence type="predicted"/>
<dbReference type="InterPro" id="IPR008251">
    <property type="entry name" value="Chromo_shadow_dom"/>
</dbReference>
<comment type="subcellular location">
    <subcellularLocation>
        <location evidence="1">Nucleus</location>
    </subcellularLocation>
</comment>
<accession>A0A1Y3BIQ0</accession>
<organism evidence="6 7">
    <name type="scientific">Euroglyphus maynei</name>
    <name type="common">Mayne's house dust mite</name>
    <dbReference type="NCBI Taxonomy" id="6958"/>
    <lineage>
        <taxon>Eukaryota</taxon>
        <taxon>Metazoa</taxon>
        <taxon>Ecdysozoa</taxon>
        <taxon>Arthropoda</taxon>
        <taxon>Chelicerata</taxon>
        <taxon>Arachnida</taxon>
        <taxon>Acari</taxon>
        <taxon>Acariformes</taxon>
        <taxon>Sarcoptiformes</taxon>
        <taxon>Astigmata</taxon>
        <taxon>Psoroptidia</taxon>
        <taxon>Analgoidea</taxon>
        <taxon>Pyroglyphidae</taxon>
        <taxon>Pyroglyphinae</taxon>
        <taxon>Euroglyphus</taxon>
    </lineage>
</organism>
<evidence type="ECO:0000313" key="6">
    <source>
        <dbReference type="EMBL" id="OTF80841.1"/>
    </source>
</evidence>
<keyword evidence="3" id="KW-0812">Transmembrane</keyword>
<dbReference type="Pfam" id="PF01393">
    <property type="entry name" value="Chromo_shadow"/>
    <property type="match status" value="1"/>
</dbReference>
<dbReference type="Proteomes" id="UP000194236">
    <property type="component" value="Unassembled WGS sequence"/>
</dbReference>
<dbReference type="OrthoDB" id="6511204at2759"/>
<evidence type="ECO:0000256" key="1">
    <source>
        <dbReference type="ARBA" id="ARBA00004123"/>
    </source>
</evidence>
<feature type="transmembrane region" description="Helical" evidence="3">
    <location>
        <begin position="261"/>
        <end position="282"/>
    </location>
</feature>
<reference evidence="6 7" key="1">
    <citation type="submission" date="2017-03" db="EMBL/GenBank/DDBJ databases">
        <title>Genome Survey of Euroglyphus maynei.</title>
        <authorList>
            <person name="Arlian L.G."/>
            <person name="Morgan M.S."/>
            <person name="Rider S.D."/>
        </authorList>
    </citation>
    <scope>NUCLEOTIDE SEQUENCE [LARGE SCALE GENOMIC DNA]</scope>
    <source>
        <strain evidence="6">Arlian Lab</strain>
        <tissue evidence="6">Whole body</tissue>
    </source>
</reference>
<name>A0A1Y3BIQ0_EURMA</name>
<gene>
    <name evidence="6" type="ORF">BLA29_009170</name>
</gene>
<sequence length="285" mass="32907">MESTTTKRMSYTAEFKLKVIKYAKIHGNRASSRYFKCISERSVRDWRKRENEIRQMPKDKRANRGSKRLLRPEHIEYEHFNSKQTTIIQNDSNESNEIIDDDDDDIDISIEVAPDISEDILNGLNNDDDDEDIVSLDLNKVENFPQIIYDDDYESVITEPIEKESTNLNLNLESQFTSSSSSTIIAMKNNNNKYRNNVGKTRKKIVKPGQETGTLFDYGWKAIKVIGATQTSNHLSYIIKFEDNQCDIVENKVAQKFCPQVSLNSVFVLLFTDYCIVFLSILDSI</sequence>
<dbReference type="AlphaFoldDB" id="A0A1Y3BIQ0"/>
<keyword evidence="2" id="KW-0539">Nucleus</keyword>